<evidence type="ECO:0000256" key="1">
    <source>
        <dbReference type="ARBA" id="ARBA00023015"/>
    </source>
</evidence>
<dbReference type="InterPro" id="IPR007050">
    <property type="entry name" value="HTH_bacterioopsin"/>
</dbReference>
<dbReference type="Pfam" id="PF04967">
    <property type="entry name" value="HTH_10"/>
    <property type="match status" value="1"/>
</dbReference>
<dbReference type="EMBL" id="WUYX01000037">
    <property type="protein sequence ID" value="MXV62766.1"/>
    <property type="molecule type" value="Genomic_DNA"/>
</dbReference>
<evidence type="ECO:0000313" key="6">
    <source>
        <dbReference type="Proteomes" id="UP000434101"/>
    </source>
</evidence>
<evidence type="ECO:0000313" key="5">
    <source>
        <dbReference type="EMBL" id="MXV62766.1"/>
    </source>
</evidence>
<dbReference type="RefSeq" id="WP_160065589.1">
    <property type="nucleotide sequence ID" value="NZ_WUYX01000037.1"/>
</dbReference>
<accession>A0A6B0VP63</accession>
<sequence length="223" mass="25571">MSTIAELTVPANEFALWQTLEAVGDLAVEIERVVAYDPDHVMPYVWFAGDESTLAEVDDLLEDDSSVEDCELLTDLDDERLYRLNWVDNVTVMIHLLTEEKATVLDASVEGRRWRFRVLFPERESLSSTYEFATDQGLTIEIQKIHRMEDDRHGQYGLTDAQYETLVEALERGYYQIPRDMDMENLSDELDIAHQALSERLRRAHRSLVEEAIDIGTDDAGNG</sequence>
<evidence type="ECO:0000259" key="3">
    <source>
        <dbReference type="Pfam" id="PF04967"/>
    </source>
</evidence>
<gene>
    <name evidence="5" type="ORF">GS429_11950</name>
</gene>
<reference evidence="5 6" key="1">
    <citation type="submission" date="2020-01" db="EMBL/GenBank/DDBJ databases">
        <title>Natronorubrum sp. JWXQ-INN 674 isolated from Inner Mongolia Autonomous Region of China.</title>
        <authorList>
            <person name="Xue Q."/>
        </authorList>
    </citation>
    <scope>NUCLEOTIDE SEQUENCE [LARGE SCALE GENOMIC DNA]</scope>
    <source>
        <strain evidence="5 6">JWXQ-INN-674</strain>
    </source>
</reference>
<evidence type="ECO:0000256" key="2">
    <source>
        <dbReference type="ARBA" id="ARBA00023163"/>
    </source>
</evidence>
<name>A0A6B0VP63_9EURY</name>
<dbReference type="PANTHER" id="PTHR34236">
    <property type="entry name" value="DIMETHYL SULFOXIDE REDUCTASE TRANSCRIPTIONAL ACTIVATOR"/>
    <property type="match status" value="1"/>
</dbReference>
<organism evidence="5 6">
    <name type="scientific">Natronorubrum halalkaliphilum</name>
    <dbReference type="NCBI Taxonomy" id="2691917"/>
    <lineage>
        <taxon>Archaea</taxon>
        <taxon>Methanobacteriati</taxon>
        <taxon>Methanobacteriota</taxon>
        <taxon>Stenosarchaea group</taxon>
        <taxon>Halobacteria</taxon>
        <taxon>Halobacteriales</taxon>
        <taxon>Natrialbaceae</taxon>
        <taxon>Natronorubrum</taxon>
    </lineage>
</organism>
<feature type="domain" description="Bacterioopsin transcriptional activator GAF and HTH associated" evidence="4">
    <location>
        <begin position="19"/>
        <end position="131"/>
    </location>
</feature>
<keyword evidence="2" id="KW-0804">Transcription</keyword>
<dbReference type="AlphaFoldDB" id="A0A6B0VP63"/>
<keyword evidence="6" id="KW-1185">Reference proteome</keyword>
<protein>
    <submittedName>
        <fullName evidence="5">DNA-binding protein</fullName>
    </submittedName>
</protein>
<dbReference type="PANTHER" id="PTHR34236:SF1">
    <property type="entry name" value="DIMETHYL SULFOXIDE REDUCTASE TRANSCRIPTIONAL ACTIVATOR"/>
    <property type="match status" value="1"/>
</dbReference>
<keyword evidence="5" id="KW-0238">DNA-binding</keyword>
<feature type="domain" description="HTH bat-type" evidence="3">
    <location>
        <begin position="158"/>
        <end position="210"/>
    </location>
</feature>
<evidence type="ECO:0000259" key="4">
    <source>
        <dbReference type="Pfam" id="PF15915"/>
    </source>
</evidence>
<dbReference type="GO" id="GO:0003677">
    <property type="term" value="F:DNA binding"/>
    <property type="evidence" value="ECO:0007669"/>
    <property type="project" value="UniProtKB-KW"/>
</dbReference>
<dbReference type="OrthoDB" id="202021at2157"/>
<keyword evidence="1" id="KW-0805">Transcription regulation</keyword>
<comment type="caution">
    <text evidence="5">The sequence shown here is derived from an EMBL/GenBank/DDBJ whole genome shotgun (WGS) entry which is preliminary data.</text>
</comment>
<dbReference type="InterPro" id="IPR031803">
    <property type="entry name" value="BAT_GAF/HTH-assoc"/>
</dbReference>
<dbReference type="Pfam" id="PF15915">
    <property type="entry name" value="BAT"/>
    <property type="match status" value="1"/>
</dbReference>
<proteinExistence type="predicted"/>
<dbReference type="Proteomes" id="UP000434101">
    <property type="component" value="Unassembled WGS sequence"/>
</dbReference>